<dbReference type="PANTHER" id="PTHR33730">
    <property type="entry name" value="OS05G0542732 PROTEIN-RELATED"/>
    <property type="match status" value="1"/>
</dbReference>
<feature type="region of interest" description="Disordered" evidence="1">
    <location>
        <begin position="1"/>
        <end position="85"/>
    </location>
</feature>
<evidence type="ECO:0000313" key="2">
    <source>
        <dbReference type="EMBL" id="KAK4367479.1"/>
    </source>
</evidence>
<gene>
    <name evidence="2" type="ORF">RND71_011271</name>
</gene>
<feature type="compositionally biased region" description="Polar residues" evidence="1">
    <location>
        <begin position="56"/>
        <end position="78"/>
    </location>
</feature>
<feature type="compositionally biased region" description="Polar residues" evidence="1">
    <location>
        <begin position="1"/>
        <end position="17"/>
    </location>
</feature>
<evidence type="ECO:0000256" key="1">
    <source>
        <dbReference type="SAM" id="MobiDB-lite"/>
    </source>
</evidence>
<dbReference type="Pfam" id="PF15697">
    <property type="entry name" value="DUF4666"/>
    <property type="match status" value="1"/>
</dbReference>
<dbReference type="Proteomes" id="UP001291623">
    <property type="component" value="Unassembled WGS sequence"/>
</dbReference>
<dbReference type="AlphaFoldDB" id="A0AAE1VNN8"/>
<dbReference type="EMBL" id="JAVYJV010000006">
    <property type="protein sequence ID" value="KAK4367479.1"/>
    <property type="molecule type" value="Genomic_DNA"/>
</dbReference>
<sequence length="101" mass="10973">MTTLERSSYSFRRQGSSGHIWDNRFNKSSGGGTTTTAHGIGNSQQHRRIQYDEVSNVATPSVGMETNENPYASVPSSRSESKPPGCSFIAIFGRCTRTPAS</sequence>
<dbReference type="PANTHER" id="PTHR33730:SF36">
    <property type="entry name" value="PLANT_PROTEIN"/>
    <property type="match status" value="1"/>
</dbReference>
<keyword evidence="3" id="KW-1185">Reference proteome</keyword>
<proteinExistence type="predicted"/>
<comment type="caution">
    <text evidence="2">The sequence shown here is derived from an EMBL/GenBank/DDBJ whole genome shotgun (WGS) entry which is preliminary data.</text>
</comment>
<organism evidence="2 3">
    <name type="scientific">Anisodus tanguticus</name>
    <dbReference type="NCBI Taxonomy" id="243964"/>
    <lineage>
        <taxon>Eukaryota</taxon>
        <taxon>Viridiplantae</taxon>
        <taxon>Streptophyta</taxon>
        <taxon>Embryophyta</taxon>
        <taxon>Tracheophyta</taxon>
        <taxon>Spermatophyta</taxon>
        <taxon>Magnoliopsida</taxon>
        <taxon>eudicotyledons</taxon>
        <taxon>Gunneridae</taxon>
        <taxon>Pentapetalae</taxon>
        <taxon>asterids</taxon>
        <taxon>lamiids</taxon>
        <taxon>Solanales</taxon>
        <taxon>Solanaceae</taxon>
        <taxon>Solanoideae</taxon>
        <taxon>Hyoscyameae</taxon>
        <taxon>Anisodus</taxon>
    </lineage>
</organism>
<dbReference type="InterPro" id="IPR031421">
    <property type="entry name" value="DUF4666"/>
</dbReference>
<reference evidence="2" key="1">
    <citation type="submission" date="2023-12" db="EMBL/GenBank/DDBJ databases">
        <title>Genome assembly of Anisodus tanguticus.</title>
        <authorList>
            <person name="Wang Y.-J."/>
        </authorList>
    </citation>
    <scope>NUCLEOTIDE SEQUENCE</scope>
    <source>
        <strain evidence="2">KB-2021</strain>
        <tissue evidence="2">Leaf</tissue>
    </source>
</reference>
<protein>
    <submittedName>
        <fullName evidence="2">Uncharacterized protein</fullName>
    </submittedName>
</protein>
<accession>A0AAE1VNN8</accession>
<name>A0AAE1VNN8_9SOLA</name>
<evidence type="ECO:0000313" key="3">
    <source>
        <dbReference type="Proteomes" id="UP001291623"/>
    </source>
</evidence>